<dbReference type="InterPro" id="IPR015422">
    <property type="entry name" value="PyrdxlP-dep_Trfase_small"/>
</dbReference>
<evidence type="ECO:0000259" key="1">
    <source>
        <dbReference type="Pfam" id="PF00266"/>
    </source>
</evidence>
<name>A0A848DS34_9PSEU</name>
<accession>A0A848DS34</accession>
<feature type="domain" description="Aminotransferase class V" evidence="1">
    <location>
        <begin position="21"/>
        <end position="392"/>
    </location>
</feature>
<dbReference type="Gene3D" id="3.90.1150.10">
    <property type="entry name" value="Aspartate Aminotransferase, domain 1"/>
    <property type="match status" value="1"/>
</dbReference>
<dbReference type="SUPFAM" id="SSF53383">
    <property type="entry name" value="PLP-dependent transferases"/>
    <property type="match status" value="1"/>
</dbReference>
<dbReference type="InterPro" id="IPR015424">
    <property type="entry name" value="PyrdxlP-dep_Trfase"/>
</dbReference>
<reference evidence="2 3" key="1">
    <citation type="submission" date="2020-04" db="EMBL/GenBank/DDBJ databases">
        <authorList>
            <person name="Klaysubun C."/>
            <person name="Duangmal K."/>
            <person name="Lipun K."/>
        </authorList>
    </citation>
    <scope>NUCLEOTIDE SEQUENCE [LARGE SCALE GENOMIC DNA]</scope>
    <source>
        <strain evidence="2 3">DSM 45300</strain>
    </source>
</reference>
<dbReference type="Proteomes" id="UP000586918">
    <property type="component" value="Unassembled WGS sequence"/>
</dbReference>
<dbReference type="PANTHER" id="PTHR43586:SF21">
    <property type="entry name" value="PYRIDOXAL PHOSPHATE (PLP)-DEPENDENT ASPARTATE AMINOTRANSFERASE SUPERFAMILY"/>
    <property type="match status" value="1"/>
</dbReference>
<proteinExistence type="predicted"/>
<dbReference type="Pfam" id="PF00266">
    <property type="entry name" value="Aminotran_5"/>
    <property type="match status" value="1"/>
</dbReference>
<protein>
    <submittedName>
        <fullName evidence="2">Cysteine desulfurase-like protein</fullName>
    </submittedName>
</protein>
<dbReference type="NCBIfam" id="TIGR01976">
    <property type="entry name" value="am_tr_V_VC1184"/>
    <property type="match status" value="1"/>
</dbReference>
<evidence type="ECO:0000313" key="2">
    <source>
        <dbReference type="EMBL" id="NMH95289.1"/>
    </source>
</evidence>
<organism evidence="2 3">
    <name type="scientific">Pseudonocardia bannensis</name>
    <dbReference type="NCBI Taxonomy" id="630973"/>
    <lineage>
        <taxon>Bacteria</taxon>
        <taxon>Bacillati</taxon>
        <taxon>Actinomycetota</taxon>
        <taxon>Actinomycetes</taxon>
        <taxon>Pseudonocardiales</taxon>
        <taxon>Pseudonocardiaceae</taxon>
        <taxon>Pseudonocardia</taxon>
    </lineage>
</organism>
<keyword evidence="3" id="KW-1185">Reference proteome</keyword>
<dbReference type="EMBL" id="JAAXKZ010000172">
    <property type="protein sequence ID" value="NMH95289.1"/>
    <property type="molecule type" value="Genomic_DNA"/>
</dbReference>
<gene>
    <name evidence="2" type="ORF">HF519_27780</name>
</gene>
<sequence>MTYDVSRVRARYPALADGRAWLDGAAGTQVPEAVIEAMADVMRAGVANQGGVFPASRRADAIVDAARVAVADLLNVPDPDGVVLGPTMNALTYRFAAALGATWTPGDEIVVTEADHDANVRPWVQAAHRSGATVRVAPIDPHTGALPTDHVTGLINDHTRLVAVTAASNLTGARPDVPAIAAAAHRVGALSYVDGVHHCPHVPVDVTTLGADLYVTSAHKWAGPHVAAVVAAAPAVVAAIDPERPAPAPATGPARFEQGTNPFPALAGLVATVEHWAGLVPGEGGRRARLSASRAAAAEHGRVLGERLWKGLGRMMHVRRYGPEAPRTPIASFRIAGRTPAEVVAELDRADVNAWSGYAYAWEAAGALRVRDDGGLVRLSVNHYTDEWEVDRALEAVAAYR</sequence>
<dbReference type="InterPro" id="IPR015421">
    <property type="entry name" value="PyrdxlP-dep_Trfase_major"/>
</dbReference>
<evidence type="ECO:0000313" key="3">
    <source>
        <dbReference type="Proteomes" id="UP000586918"/>
    </source>
</evidence>
<dbReference type="InterPro" id="IPR000192">
    <property type="entry name" value="Aminotrans_V_dom"/>
</dbReference>
<dbReference type="PANTHER" id="PTHR43586">
    <property type="entry name" value="CYSTEINE DESULFURASE"/>
    <property type="match status" value="1"/>
</dbReference>
<dbReference type="InterPro" id="IPR011340">
    <property type="entry name" value="Cys_dSase-rel"/>
</dbReference>
<dbReference type="AlphaFoldDB" id="A0A848DS34"/>
<dbReference type="Gene3D" id="3.40.640.10">
    <property type="entry name" value="Type I PLP-dependent aspartate aminotransferase-like (Major domain)"/>
    <property type="match status" value="1"/>
</dbReference>
<comment type="caution">
    <text evidence="2">The sequence shown here is derived from an EMBL/GenBank/DDBJ whole genome shotgun (WGS) entry which is preliminary data.</text>
</comment>
<dbReference type="RefSeq" id="WP_169415951.1">
    <property type="nucleotide sequence ID" value="NZ_JAAXKZ010000172.1"/>
</dbReference>